<keyword evidence="2" id="KW-1185">Reference proteome</keyword>
<dbReference type="EMBL" id="JABSTQ010011308">
    <property type="protein sequence ID" value="KAG0412923.1"/>
    <property type="molecule type" value="Genomic_DNA"/>
</dbReference>
<dbReference type="Proteomes" id="UP000805193">
    <property type="component" value="Unassembled WGS sequence"/>
</dbReference>
<comment type="caution">
    <text evidence="1">The sequence shown here is derived from an EMBL/GenBank/DDBJ whole genome shotgun (WGS) entry which is preliminary data.</text>
</comment>
<sequence length="553" mass="64494">MSGYLGDLSEKQQQALDELPKQPSGGASSESGRVVFKRRIQDIWKEEFTDHFLLRWLRARDFDVNKAEHMLRENQEWRRRNNMDSILETYQWPEVLKRYFPGGMCNHDRGGRTVWILRFGNADYKGMLQCVSKEEVLKACFYQLEQVAADMKSQSEKLGKSVETLTVVCDYDNFSLKQVYSLQVIEFLREMMGQYDANYPETLERCLFINKGWKSALLKYIDPSQLPVHWGGELLGPDGDPECSHMIGRGGEVPVKLYLKNGPKVWDDPHSVNCSLESGEHLEVPVQVERAGCILRWKFQTGPGHDVDFSVTRGPTEKGKKKEQVVQVTRIKCDLVPEAGQLENPEIGTSREFDINKAEYMLRQNQIWRRENNIDSVLETYQWPQVLKTYFPGGMCNHDRSGRPVWIMRFGNADYKGMLECVPKEEMFKVCYYQIEQMFADMRRQSKMQGKNVETVTILCDYDNFSLNQVYSFKAIEFLREMAAQYEANYPEMLERCFFINTPSFFPIFWKIFRTFLSEKTATKVEVFPRDVWKSALVKYVDPSQLPVHWGGE</sequence>
<protein>
    <submittedName>
        <fullName evidence="1">Uncharacterized protein</fullName>
    </submittedName>
</protein>
<name>A0AC60P0S9_IXOPE</name>
<accession>A0AC60P0S9</accession>
<evidence type="ECO:0000313" key="2">
    <source>
        <dbReference type="Proteomes" id="UP000805193"/>
    </source>
</evidence>
<feature type="non-terminal residue" evidence="1">
    <location>
        <position position="553"/>
    </location>
</feature>
<reference evidence="1 2" key="1">
    <citation type="journal article" date="2020" name="Cell">
        <title>Large-Scale Comparative Analyses of Tick Genomes Elucidate Their Genetic Diversity and Vector Capacities.</title>
        <authorList>
            <consortium name="Tick Genome and Microbiome Consortium (TIGMIC)"/>
            <person name="Jia N."/>
            <person name="Wang J."/>
            <person name="Shi W."/>
            <person name="Du L."/>
            <person name="Sun Y."/>
            <person name="Zhan W."/>
            <person name="Jiang J.F."/>
            <person name="Wang Q."/>
            <person name="Zhang B."/>
            <person name="Ji P."/>
            <person name="Bell-Sakyi L."/>
            <person name="Cui X.M."/>
            <person name="Yuan T.T."/>
            <person name="Jiang B.G."/>
            <person name="Yang W.F."/>
            <person name="Lam T.T."/>
            <person name="Chang Q.C."/>
            <person name="Ding S.J."/>
            <person name="Wang X.J."/>
            <person name="Zhu J.G."/>
            <person name="Ruan X.D."/>
            <person name="Zhao L."/>
            <person name="Wei J.T."/>
            <person name="Ye R.Z."/>
            <person name="Que T.C."/>
            <person name="Du C.H."/>
            <person name="Zhou Y.H."/>
            <person name="Cheng J.X."/>
            <person name="Dai P.F."/>
            <person name="Guo W.B."/>
            <person name="Han X.H."/>
            <person name="Huang E.J."/>
            <person name="Li L.F."/>
            <person name="Wei W."/>
            <person name="Gao Y.C."/>
            <person name="Liu J.Z."/>
            <person name="Shao H.Z."/>
            <person name="Wang X."/>
            <person name="Wang C.C."/>
            <person name="Yang T.C."/>
            <person name="Huo Q.B."/>
            <person name="Li W."/>
            <person name="Chen H.Y."/>
            <person name="Chen S.E."/>
            <person name="Zhou L.G."/>
            <person name="Ni X.B."/>
            <person name="Tian J.H."/>
            <person name="Sheng Y."/>
            <person name="Liu T."/>
            <person name="Pan Y.S."/>
            <person name="Xia L.Y."/>
            <person name="Li J."/>
            <person name="Zhao F."/>
            <person name="Cao W.C."/>
        </authorList>
    </citation>
    <scope>NUCLEOTIDE SEQUENCE [LARGE SCALE GENOMIC DNA]</scope>
    <source>
        <tissue evidence="1">Larvae</tissue>
    </source>
</reference>
<proteinExistence type="predicted"/>
<evidence type="ECO:0000313" key="1">
    <source>
        <dbReference type="EMBL" id="KAG0412923.1"/>
    </source>
</evidence>
<organism evidence="1 2">
    <name type="scientific">Ixodes persulcatus</name>
    <name type="common">Taiga tick</name>
    <dbReference type="NCBI Taxonomy" id="34615"/>
    <lineage>
        <taxon>Eukaryota</taxon>
        <taxon>Metazoa</taxon>
        <taxon>Ecdysozoa</taxon>
        <taxon>Arthropoda</taxon>
        <taxon>Chelicerata</taxon>
        <taxon>Arachnida</taxon>
        <taxon>Acari</taxon>
        <taxon>Parasitiformes</taxon>
        <taxon>Ixodida</taxon>
        <taxon>Ixodoidea</taxon>
        <taxon>Ixodidae</taxon>
        <taxon>Ixodinae</taxon>
        <taxon>Ixodes</taxon>
    </lineage>
</organism>
<gene>
    <name evidence="1" type="ORF">HPB47_009922</name>
</gene>